<organism evidence="1 2">
    <name type="scientific">Rhodococcus phage ReqiPine5</name>
    <dbReference type="NCBI Taxonomy" id="691963"/>
    <lineage>
        <taxon>Viruses</taxon>
        <taxon>Duplodnaviria</taxon>
        <taxon>Heunggongvirae</taxon>
        <taxon>Uroviricota</taxon>
        <taxon>Caudoviricetes</taxon>
        <taxon>Caudoviricetes incertae sedis</taxon>
        <taxon>Reqipinevirus</taxon>
        <taxon>Reqipinevirus reqipine5</taxon>
    </lineage>
</organism>
<dbReference type="Proteomes" id="UP000001504">
    <property type="component" value="Segment"/>
</dbReference>
<proteinExistence type="predicted"/>
<evidence type="ECO:0000313" key="2">
    <source>
        <dbReference type="Proteomes" id="UP000001504"/>
    </source>
</evidence>
<reference evidence="1 2" key="1">
    <citation type="journal article" date="2011" name="Appl. Environ. Microbiol.">
        <title>Genomic and functional analyses of Rhodococcus equi phages ReqiPepy6, ReqiPoco6, ReqiPine5, and ReqiDocB7.</title>
        <authorList>
            <person name="Summer E.J."/>
            <person name="Liu M."/>
            <person name="Gill J.J."/>
            <person name="Grant M."/>
            <person name="Chan-Cortes T.N."/>
            <person name="Ferguson L."/>
            <person name="Janes C."/>
            <person name="Lange K."/>
            <person name="Bertoli M."/>
            <person name="Moore C."/>
            <person name="Orchard R.C."/>
            <person name="Cohen N."/>
            <person name="Young R."/>
        </authorList>
    </citation>
    <scope>NUCLEOTIDE SEQUENCE [LARGE SCALE GENOMIC DNA]</scope>
</reference>
<protein>
    <submittedName>
        <fullName evidence="1">Gp07</fullName>
    </submittedName>
</protein>
<dbReference type="EMBL" id="GU580943">
    <property type="protein sequence ID" value="ADD81112.1"/>
    <property type="molecule type" value="Genomic_DNA"/>
</dbReference>
<sequence>MYQFIIGSETVFQSSDATAVVARSEAEGFHLVTEVAGAYALAHPDGRTGLVRIA</sequence>
<evidence type="ECO:0000313" key="1">
    <source>
        <dbReference type="EMBL" id="ADD81112.1"/>
    </source>
</evidence>
<name>D4P7Y2_9CAUD</name>
<dbReference type="KEGG" id="vg:18564118"/>
<dbReference type="GeneID" id="18564118"/>
<gene>
    <name evidence="1" type="ORF">ReqiPine5gene07</name>
</gene>
<accession>D4P7Y2</accession>
<dbReference type="RefSeq" id="YP_009016188.1">
    <property type="nucleotide sequence ID" value="NC_023722.1"/>
</dbReference>
<keyword evidence="2" id="KW-1185">Reference proteome</keyword>